<comment type="caution">
    <text evidence="1">The sequence shown here is derived from an EMBL/GenBank/DDBJ whole genome shotgun (WGS) entry which is preliminary data.</text>
</comment>
<dbReference type="AlphaFoldDB" id="A0A557XDC9"/>
<evidence type="ECO:0000313" key="2">
    <source>
        <dbReference type="Proteomes" id="UP000320513"/>
    </source>
</evidence>
<protein>
    <submittedName>
        <fullName evidence="1">Uncharacterized protein</fullName>
    </submittedName>
</protein>
<dbReference type="EMBL" id="VMQU01000144">
    <property type="protein sequence ID" value="TVS83513.1"/>
    <property type="molecule type" value="Genomic_DNA"/>
</dbReference>
<gene>
    <name evidence="1" type="ORF">FPZ47_23470</name>
</gene>
<proteinExistence type="predicted"/>
<keyword evidence="2" id="KW-1185">Reference proteome</keyword>
<name>A0A557XDC9_9MYCO</name>
<evidence type="ECO:0000313" key="1">
    <source>
        <dbReference type="EMBL" id="TVS83513.1"/>
    </source>
</evidence>
<dbReference type="OrthoDB" id="4636484at2"/>
<sequence>MSSSATGRRAAHLRALQTYATHAQEVLLRQAHTAVDPVAQRAAVADWLYWKHLGGVLDAALTDAS</sequence>
<accession>A0A557XDC9</accession>
<reference evidence="1 2" key="1">
    <citation type="submission" date="2019-07" db="EMBL/GenBank/DDBJ databases">
        <title>New Mycobacterium species.</title>
        <authorList>
            <person name="Tortoli E."/>
            <person name="Ghielmetti G."/>
            <person name="Friedel U."/>
            <person name="Trovato A."/>
        </authorList>
    </citation>
    <scope>NUCLEOTIDE SEQUENCE [LARGE SCALE GENOMIC DNA]</scope>
    <source>
        <strain evidence="1 2">16-83</strain>
    </source>
</reference>
<organism evidence="1 2">
    <name type="scientific">Mycobacterium helveticum</name>
    <dbReference type="NCBI Taxonomy" id="2592811"/>
    <lineage>
        <taxon>Bacteria</taxon>
        <taxon>Bacillati</taxon>
        <taxon>Actinomycetota</taxon>
        <taxon>Actinomycetes</taxon>
        <taxon>Mycobacteriales</taxon>
        <taxon>Mycobacteriaceae</taxon>
        <taxon>Mycobacterium</taxon>
    </lineage>
</organism>
<dbReference type="Proteomes" id="UP000320513">
    <property type="component" value="Unassembled WGS sequence"/>
</dbReference>